<dbReference type="AlphaFoldDB" id="A0A1X0S141"/>
<dbReference type="Proteomes" id="UP000242381">
    <property type="component" value="Unassembled WGS sequence"/>
</dbReference>
<keyword evidence="1" id="KW-1133">Transmembrane helix</keyword>
<protein>
    <submittedName>
        <fullName evidence="2">Uncharacterized protein</fullName>
    </submittedName>
</protein>
<accession>A0A1X0S141</accession>
<gene>
    <name evidence="2" type="ORF">BCV71DRAFT_235285</name>
</gene>
<keyword evidence="1" id="KW-0812">Transmembrane</keyword>
<sequence length="113" mass="13461">MSNTVDIMKDYHAVYRKICRACWRLYYGYGRRNKEPKEQISLIMMVQSVRTYMVSGMVSPYLEGKVINLYAWPLCVWFLLIMARCYKKNKLPDSTPLYVSRLSSEWFLSLCHI</sequence>
<organism evidence="2 3">
    <name type="scientific">Rhizopus microsporus</name>
    <dbReference type="NCBI Taxonomy" id="58291"/>
    <lineage>
        <taxon>Eukaryota</taxon>
        <taxon>Fungi</taxon>
        <taxon>Fungi incertae sedis</taxon>
        <taxon>Mucoromycota</taxon>
        <taxon>Mucoromycotina</taxon>
        <taxon>Mucoromycetes</taxon>
        <taxon>Mucorales</taxon>
        <taxon>Mucorineae</taxon>
        <taxon>Rhizopodaceae</taxon>
        <taxon>Rhizopus</taxon>
    </lineage>
</organism>
<evidence type="ECO:0000256" key="1">
    <source>
        <dbReference type="SAM" id="Phobius"/>
    </source>
</evidence>
<keyword evidence="1" id="KW-0472">Membrane</keyword>
<evidence type="ECO:0000313" key="2">
    <source>
        <dbReference type="EMBL" id="ORE18025.1"/>
    </source>
</evidence>
<dbReference type="EMBL" id="KV921340">
    <property type="protein sequence ID" value="ORE18025.1"/>
    <property type="molecule type" value="Genomic_DNA"/>
</dbReference>
<feature type="transmembrane region" description="Helical" evidence="1">
    <location>
        <begin position="67"/>
        <end position="86"/>
    </location>
</feature>
<name>A0A1X0S141_RHIZD</name>
<evidence type="ECO:0000313" key="3">
    <source>
        <dbReference type="Proteomes" id="UP000242381"/>
    </source>
</evidence>
<proteinExistence type="predicted"/>
<reference evidence="2 3" key="1">
    <citation type="journal article" date="2016" name="Proc. Natl. Acad. Sci. U.S.A.">
        <title>Lipid metabolic changes in an early divergent fungus govern the establishment of a mutualistic symbiosis with endobacteria.</title>
        <authorList>
            <person name="Lastovetsky O.A."/>
            <person name="Gaspar M.L."/>
            <person name="Mondo S.J."/>
            <person name="LaButti K.M."/>
            <person name="Sandor L."/>
            <person name="Grigoriev I.V."/>
            <person name="Henry S.A."/>
            <person name="Pawlowska T.E."/>
        </authorList>
    </citation>
    <scope>NUCLEOTIDE SEQUENCE [LARGE SCALE GENOMIC DNA]</scope>
    <source>
        <strain evidence="2 3">ATCC 11559</strain>
    </source>
</reference>